<dbReference type="RefSeq" id="WP_026848255.1">
    <property type="nucleotide sequence ID" value="NZ_CP011454.1"/>
</dbReference>
<dbReference type="PANTHER" id="PTHR30483">
    <property type="entry name" value="LEUCINE-SPECIFIC-BINDING PROTEIN"/>
    <property type="match status" value="1"/>
</dbReference>
<dbReference type="Pfam" id="PF13458">
    <property type="entry name" value="Peripla_BP_6"/>
    <property type="match status" value="1"/>
</dbReference>
<name>A0A143BNH7_9BACT</name>
<dbReference type="KEGG" id="gph:GEMMAAP_16880"/>
<keyword evidence="5" id="KW-1185">Reference proteome</keyword>
<dbReference type="AlphaFoldDB" id="A0A143BNH7"/>
<organism evidence="4 5">
    <name type="scientific">Gemmatimonas phototrophica</name>
    <dbReference type="NCBI Taxonomy" id="1379270"/>
    <lineage>
        <taxon>Bacteria</taxon>
        <taxon>Pseudomonadati</taxon>
        <taxon>Gemmatimonadota</taxon>
        <taxon>Gemmatimonadia</taxon>
        <taxon>Gemmatimonadales</taxon>
        <taxon>Gemmatimonadaceae</taxon>
        <taxon>Gemmatimonas</taxon>
    </lineage>
</organism>
<dbReference type="OrthoDB" id="7337537at2"/>
<feature type="domain" description="Leucine-binding protein" evidence="3">
    <location>
        <begin position="30"/>
        <end position="371"/>
    </location>
</feature>
<dbReference type="InterPro" id="IPR028081">
    <property type="entry name" value="Leu-bd"/>
</dbReference>
<dbReference type="PROSITE" id="PS51257">
    <property type="entry name" value="PROKAR_LIPOPROTEIN"/>
    <property type="match status" value="1"/>
</dbReference>
<dbReference type="Gene3D" id="3.40.50.2300">
    <property type="match status" value="2"/>
</dbReference>
<keyword evidence="2" id="KW-0732">Signal</keyword>
<reference evidence="4 5" key="1">
    <citation type="journal article" date="2014" name="Proc. Natl. Acad. Sci. U.S.A.">
        <title>Functional type 2 photosynthetic reaction centers found in the rare bacterial phylum Gemmatimonadetes.</title>
        <authorList>
            <person name="Zeng Y."/>
            <person name="Feng F."/>
            <person name="Medova H."/>
            <person name="Dean J."/>
            <person name="Koblizek M."/>
        </authorList>
    </citation>
    <scope>NUCLEOTIDE SEQUENCE [LARGE SCALE GENOMIC DNA]</scope>
    <source>
        <strain evidence="4 5">AP64</strain>
    </source>
</reference>
<protein>
    <recommendedName>
        <fullName evidence="3">Leucine-binding protein domain-containing protein</fullName>
    </recommendedName>
</protein>
<comment type="similarity">
    <text evidence="1">Belongs to the leucine-binding protein family.</text>
</comment>
<proteinExistence type="inferred from homology"/>
<evidence type="ECO:0000256" key="2">
    <source>
        <dbReference type="ARBA" id="ARBA00022729"/>
    </source>
</evidence>
<dbReference type="Proteomes" id="UP000076404">
    <property type="component" value="Chromosome"/>
</dbReference>
<sequence>MLLARRRFSCPFILLAAACVGCESPRDPELRIGLIGVFEGTARTSSGMPARLGARMAVEELNATGGVVIGGVSHRITLLDRETANRPDAAAAAARALINLDSVDVLVGPQFSGLALAAGAVAEASQIPLVAPMASSPAVTEGRSYITRLAFLDADQGNALARFAYDSLGVRRTGVLFNAASQYGRGIIELFSRTFTALGGRMVGIETYNVDDPADQRAQIMRLLAGNPDAILLPNFSVRDSSQVRILRGAGFRGRLLGSDAWDAIALRGREQVNGSIIVGNWDGRSDRDGVRMFRDHWAALYLGERPRATGAATYDAIRLIARAAEKARAKSGVSLVRALQTGAPFDGAFASYQFNGTGSPIRGATLLEMSGDSLVFRVTLDPRR</sequence>
<dbReference type="EMBL" id="CP011454">
    <property type="protein sequence ID" value="AMW06011.1"/>
    <property type="molecule type" value="Genomic_DNA"/>
</dbReference>
<evidence type="ECO:0000313" key="4">
    <source>
        <dbReference type="EMBL" id="AMW06011.1"/>
    </source>
</evidence>
<accession>A0A143BNH7</accession>
<evidence type="ECO:0000256" key="1">
    <source>
        <dbReference type="ARBA" id="ARBA00010062"/>
    </source>
</evidence>
<evidence type="ECO:0000313" key="5">
    <source>
        <dbReference type="Proteomes" id="UP000076404"/>
    </source>
</evidence>
<gene>
    <name evidence="4" type="ORF">GEMMAAP_16880</name>
</gene>
<dbReference type="InterPro" id="IPR028082">
    <property type="entry name" value="Peripla_BP_I"/>
</dbReference>
<dbReference type="PANTHER" id="PTHR30483:SF6">
    <property type="entry name" value="PERIPLASMIC BINDING PROTEIN OF ABC TRANSPORTER FOR NATURAL AMINO ACIDS"/>
    <property type="match status" value="1"/>
</dbReference>
<dbReference type="STRING" id="1379270.GEMMAAP_16880"/>
<evidence type="ECO:0000259" key="3">
    <source>
        <dbReference type="Pfam" id="PF13458"/>
    </source>
</evidence>
<dbReference type="InterPro" id="IPR051010">
    <property type="entry name" value="BCAA_transport"/>
</dbReference>
<dbReference type="SUPFAM" id="SSF53822">
    <property type="entry name" value="Periplasmic binding protein-like I"/>
    <property type="match status" value="1"/>
</dbReference>
<dbReference type="eggNOG" id="COG0683">
    <property type="taxonomic scope" value="Bacteria"/>
</dbReference>
<reference evidence="4 5" key="2">
    <citation type="journal article" date="2016" name="Environ. Microbiol. Rep.">
        <title>Metagenomic evidence for the presence of phototrophic Gemmatimonadetes bacteria in diverse environments.</title>
        <authorList>
            <person name="Zeng Y."/>
            <person name="Baumbach J."/>
            <person name="Barbosa E.G."/>
            <person name="Azevedo V."/>
            <person name="Zhang C."/>
            <person name="Koblizek M."/>
        </authorList>
    </citation>
    <scope>NUCLEOTIDE SEQUENCE [LARGE SCALE GENOMIC DNA]</scope>
    <source>
        <strain evidence="4 5">AP64</strain>
    </source>
</reference>